<feature type="domain" description="Zinc-ribbon" evidence="2">
    <location>
        <begin position="2"/>
        <end position="22"/>
    </location>
</feature>
<gene>
    <name evidence="3" type="ORF">SAMN05216313_111125</name>
</gene>
<evidence type="ECO:0000313" key="3">
    <source>
        <dbReference type="EMBL" id="SET69385.1"/>
    </source>
</evidence>
<name>A0A1I0GEA2_9FIRM</name>
<keyword evidence="1" id="KW-0472">Membrane</keyword>
<dbReference type="InterPro" id="IPR026870">
    <property type="entry name" value="Zinc_ribbon_dom"/>
</dbReference>
<evidence type="ECO:0000313" key="4">
    <source>
        <dbReference type="Proteomes" id="UP000198508"/>
    </source>
</evidence>
<organism evidence="3 4">
    <name type="scientific">Enterocloster lavalensis</name>
    <dbReference type="NCBI Taxonomy" id="460384"/>
    <lineage>
        <taxon>Bacteria</taxon>
        <taxon>Bacillati</taxon>
        <taxon>Bacillota</taxon>
        <taxon>Clostridia</taxon>
        <taxon>Lachnospirales</taxon>
        <taxon>Lachnospiraceae</taxon>
        <taxon>Enterocloster</taxon>
    </lineage>
</organism>
<dbReference type="AlphaFoldDB" id="A0A1I0GEA2"/>
<sequence length="619" mass="70693">MFCQKCGKELAQDANFCPYCGEKADREMVETAHETKREAKHKGRFLGIAVLAGISFIAILIGIAARDKKPDNRRILADLNQYGYTREITYQVDGPVGVDMQTVYEAHKLTAISAKEMRQNTEKGLYEGWFQIEVEDDSLKGTVFEHVVYKYQGKNQWELTKREPLNENQERFVYSGAVSGERIAAMFTEPFYVKQVNVLEQAHDWAQVQILAVNRNGYYDCMNTKTIEKSIEFSITAKFIFDAGTMCWTCPDFGKIASGSTPVDAEIINDFIFDSSQAYLEEAFDTNKMFVERRAFSHTITNDQISNQVIANQEGLQTLRCDYQSNVKMKYYTYAIDGCVLAAFNQPSGKAPAFTYLLWNEFDPETERETWDFSGVFWVEYDDSNKKGNCNMTLRHPYQGDPAKAFVRIQNIHDTGEDHVFEGVCPVSERESGGLKIEQIQVPLYMNQDYFSKEYPFMRMLNASLLIQPNKLEFSSSSMLTFLRVSGIDDDGDKIPQNGDDNASLGFHIAKEYTFEGHTNGGRQPCRMYLEYPYNGDPYTAFVRCTNERDILLKGVQEETHKVVEEKKGVLRVYNVDIPIIEVTYSDGTYSTGAALGDIYISKEEIWLNFWGTKIVLEP</sequence>
<dbReference type="STRING" id="460384.SAMN05216313_111125"/>
<protein>
    <submittedName>
        <fullName evidence="3">Zinc-ribbon domain-containing protein</fullName>
    </submittedName>
</protein>
<evidence type="ECO:0000259" key="2">
    <source>
        <dbReference type="Pfam" id="PF13240"/>
    </source>
</evidence>
<dbReference type="EMBL" id="FOIM01000011">
    <property type="protein sequence ID" value="SET69385.1"/>
    <property type="molecule type" value="Genomic_DNA"/>
</dbReference>
<proteinExistence type="predicted"/>
<keyword evidence="1" id="KW-1133">Transmembrane helix</keyword>
<dbReference type="RefSeq" id="WP_092364047.1">
    <property type="nucleotide sequence ID" value="NZ_FOIM01000011.1"/>
</dbReference>
<reference evidence="4" key="1">
    <citation type="submission" date="2016-10" db="EMBL/GenBank/DDBJ databases">
        <authorList>
            <person name="Varghese N."/>
            <person name="Submissions S."/>
        </authorList>
    </citation>
    <scope>NUCLEOTIDE SEQUENCE [LARGE SCALE GENOMIC DNA]</scope>
    <source>
        <strain evidence="4">NLAE-zl-G277</strain>
    </source>
</reference>
<accession>A0A1I0GEA2</accession>
<keyword evidence="4" id="KW-1185">Reference proteome</keyword>
<keyword evidence="1" id="KW-0812">Transmembrane</keyword>
<evidence type="ECO:0000256" key="1">
    <source>
        <dbReference type="SAM" id="Phobius"/>
    </source>
</evidence>
<dbReference type="Pfam" id="PF13240">
    <property type="entry name" value="Zn_Ribbon_1"/>
    <property type="match status" value="1"/>
</dbReference>
<dbReference type="Proteomes" id="UP000198508">
    <property type="component" value="Unassembled WGS sequence"/>
</dbReference>
<feature type="transmembrane region" description="Helical" evidence="1">
    <location>
        <begin position="45"/>
        <end position="65"/>
    </location>
</feature>